<dbReference type="OrthoDB" id="5526340at2"/>
<proteinExistence type="predicted"/>
<evidence type="ECO:0000313" key="1">
    <source>
        <dbReference type="EMBL" id="RXF72107.1"/>
    </source>
</evidence>
<accession>A0A4Q0MF56</accession>
<name>A0A4Q0MF56_9HYPH</name>
<evidence type="ECO:0000313" key="2">
    <source>
        <dbReference type="Proteomes" id="UP000289708"/>
    </source>
</evidence>
<dbReference type="Proteomes" id="UP000289708">
    <property type="component" value="Unassembled WGS sequence"/>
</dbReference>
<organism evidence="1 2">
    <name type="scientific">Hansschlegelia zhihuaiae</name>
    <dbReference type="NCBI Taxonomy" id="405005"/>
    <lineage>
        <taxon>Bacteria</taxon>
        <taxon>Pseudomonadati</taxon>
        <taxon>Pseudomonadota</taxon>
        <taxon>Alphaproteobacteria</taxon>
        <taxon>Hyphomicrobiales</taxon>
        <taxon>Methylopilaceae</taxon>
        <taxon>Hansschlegelia</taxon>
    </lineage>
</organism>
<dbReference type="AlphaFoldDB" id="A0A4Q0MF56"/>
<dbReference type="EMBL" id="RYFI01000014">
    <property type="protein sequence ID" value="RXF72107.1"/>
    <property type="molecule type" value="Genomic_DNA"/>
</dbReference>
<comment type="caution">
    <text evidence="1">The sequence shown here is derived from an EMBL/GenBank/DDBJ whole genome shotgun (WGS) entry which is preliminary data.</text>
</comment>
<keyword evidence="2" id="KW-1185">Reference proteome</keyword>
<protein>
    <submittedName>
        <fullName evidence="1">Uncharacterized protein</fullName>
    </submittedName>
</protein>
<reference evidence="1 2" key="1">
    <citation type="submission" date="2018-12" db="EMBL/GenBank/DDBJ databases">
        <title>bacterium Hansschlegelia zhihuaiae S113.</title>
        <authorList>
            <person name="He J."/>
        </authorList>
    </citation>
    <scope>NUCLEOTIDE SEQUENCE [LARGE SCALE GENOMIC DNA]</scope>
    <source>
        <strain evidence="1 2">S 113</strain>
    </source>
</reference>
<sequence length="97" mass="11168">MLVAESDLPTFDRRKILRLSETRVGYKPSDRDAVERVAETLSPIMTDNPHAKRWADWFRERGLDLDMKFAGKPFAVFLPAHDPPWARDADDDERLAG</sequence>
<gene>
    <name evidence="1" type="ORF">EK403_14960</name>
</gene>